<dbReference type="Proteomes" id="UP000198599">
    <property type="component" value="Unassembled WGS sequence"/>
</dbReference>
<reference evidence="2" key="1">
    <citation type="submission" date="2016-10" db="EMBL/GenBank/DDBJ databases">
        <authorList>
            <person name="Varghese N."/>
            <person name="Submissions S."/>
        </authorList>
    </citation>
    <scope>NUCLEOTIDE SEQUENCE [LARGE SCALE GENOMIC DNA]</scope>
    <source>
        <strain evidence="2">DSM 28463</strain>
    </source>
</reference>
<name>A0A1I5H7Z8_9RHOB</name>
<feature type="non-terminal residue" evidence="1">
    <location>
        <position position="49"/>
    </location>
</feature>
<accession>A0A1I5H7Z8</accession>
<organism evidence="1 2">
    <name type="scientific">Roseovarius lutimaris</name>
    <dbReference type="NCBI Taxonomy" id="1005928"/>
    <lineage>
        <taxon>Bacteria</taxon>
        <taxon>Pseudomonadati</taxon>
        <taxon>Pseudomonadota</taxon>
        <taxon>Alphaproteobacteria</taxon>
        <taxon>Rhodobacterales</taxon>
        <taxon>Roseobacteraceae</taxon>
        <taxon>Roseovarius</taxon>
    </lineage>
</organism>
<sequence>MVSGALTLQLPAVLHRSTATQNAPYLRRTSGGAFEMRAAKSGHPVQNSD</sequence>
<keyword evidence="2" id="KW-1185">Reference proteome</keyword>
<evidence type="ECO:0000313" key="2">
    <source>
        <dbReference type="Proteomes" id="UP000198599"/>
    </source>
</evidence>
<protein>
    <submittedName>
        <fullName evidence="1">Uncharacterized protein</fullName>
    </submittedName>
</protein>
<dbReference type="AlphaFoldDB" id="A0A1I5H7Z8"/>
<proteinExistence type="predicted"/>
<gene>
    <name evidence="1" type="ORF">SAMN04487859_1621</name>
</gene>
<evidence type="ECO:0000313" key="1">
    <source>
        <dbReference type="EMBL" id="SFO44395.1"/>
    </source>
</evidence>
<dbReference type="EMBL" id="FOVP01000062">
    <property type="protein sequence ID" value="SFO44395.1"/>
    <property type="molecule type" value="Genomic_DNA"/>
</dbReference>